<evidence type="ECO:0000313" key="2">
    <source>
        <dbReference type="EnsemblMetazoa" id="PPA44262.1"/>
    </source>
</evidence>
<proteinExistence type="predicted"/>
<dbReference type="AlphaFoldDB" id="A0A2A6CWA2"/>
<protein>
    <submittedName>
        <fullName evidence="2">Uncharacterized protein</fullName>
    </submittedName>
</protein>
<accession>A0A2A6CWA2</accession>
<gene>
    <name evidence="2" type="primary">WBGene00282631</name>
</gene>
<evidence type="ECO:0000313" key="3">
    <source>
        <dbReference type="Proteomes" id="UP000005239"/>
    </source>
</evidence>
<keyword evidence="3" id="KW-1185">Reference proteome</keyword>
<accession>A0A8R1Z5Q5</accession>
<dbReference type="Proteomes" id="UP000005239">
    <property type="component" value="Unassembled WGS sequence"/>
</dbReference>
<dbReference type="EnsemblMetazoa" id="PPA44262.1">
    <property type="protein sequence ID" value="PPA44262.1"/>
    <property type="gene ID" value="WBGene00282631"/>
</dbReference>
<feature type="region of interest" description="Disordered" evidence="1">
    <location>
        <begin position="24"/>
        <end position="57"/>
    </location>
</feature>
<name>A0A2A6CWA2_PRIPA</name>
<sequence>MAGTQDLTVDSHAYASYLPTALSQTASSSSGPWRKSHPGFQTHREASGEEEEGDDHLEHQSLYHVELQLEWIFGQIW</sequence>
<organism evidence="2 3">
    <name type="scientific">Pristionchus pacificus</name>
    <name type="common">Parasitic nematode worm</name>
    <dbReference type="NCBI Taxonomy" id="54126"/>
    <lineage>
        <taxon>Eukaryota</taxon>
        <taxon>Metazoa</taxon>
        <taxon>Ecdysozoa</taxon>
        <taxon>Nematoda</taxon>
        <taxon>Chromadorea</taxon>
        <taxon>Rhabditida</taxon>
        <taxon>Rhabditina</taxon>
        <taxon>Diplogasteromorpha</taxon>
        <taxon>Diplogasteroidea</taxon>
        <taxon>Neodiplogasteridae</taxon>
        <taxon>Pristionchus</taxon>
    </lineage>
</organism>
<evidence type="ECO:0000256" key="1">
    <source>
        <dbReference type="SAM" id="MobiDB-lite"/>
    </source>
</evidence>
<reference evidence="2" key="2">
    <citation type="submission" date="2022-06" db="UniProtKB">
        <authorList>
            <consortium name="EnsemblMetazoa"/>
        </authorList>
    </citation>
    <scope>IDENTIFICATION</scope>
    <source>
        <strain evidence="2">PS312</strain>
    </source>
</reference>
<reference evidence="3" key="1">
    <citation type="journal article" date="2008" name="Nat. Genet.">
        <title>The Pristionchus pacificus genome provides a unique perspective on nematode lifestyle and parasitism.</title>
        <authorList>
            <person name="Dieterich C."/>
            <person name="Clifton S.W."/>
            <person name="Schuster L.N."/>
            <person name="Chinwalla A."/>
            <person name="Delehaunty K."/>
            <person name="Dinkelacker I."/>
            <person name="Fulton L."/>
            <person name="Fulton R."/>
            <person name="Godfrey J."/>
            <person name="Minx P."/>
            <person name="Mitreva M."/>
            <person name="Roeseler W."/>
            <person name="Tian H."/>
            <person name="Witte H."/>
            <person name="Yang S.P."/>
            <person name="Wilson R.K."/>
            <person name="Sommer R.J."/>
        </authorList>
    </citation>
    <scope>NUCLEOTIDE SEQUENCE [LARGE SCALE GENOMIC DNA]</scope>
    <source>
        <strain evidence="3">PS312</strain>
    </source>
</reference>